<dbReference type="PROSITE" id="PS51257">
    <property type="entry name" value="PROKAR_LIPOPROTEIN"/>
    <property type="match status" value="1"/>
</dbReference>
<feature type="region of interest" description="Disordered" evidence="6">
    <location>
        <begin position="33"/>
        <end position="55"/>
    </location>
</feature>
<keyword evidence="7" id="KW-0732">Signal</keyword>
<dbReference type="PIRSF" id="PIRSF019422">
    <property type="entry name" value="MltA"/>
    <property type="match status" value="1"/>
</dbReference>
<gene>
    <name evidence="9" type="ORF">ACFOOT_16670</name>
</gene>
<dbReference type="InterPro" id="IPR010611">
    <property type="entry name" value="3D_dom"/>
</dbReference>
<keyword evidence="10" id="KW-1185">Reference proteome</keyword>
<evidence type="ECO:0000256" key="6">
    <source>
        <dbReference type="SAM" id="MobiDB-lite"/>
    </source>
</evidence>
<dbReference type="PANTHER" id="PTHR30124:SF0">
    <property type="entry name" value="MEMBRANE-BOUND LYTIC MUREIN TRANSGLYCOSYLASE A"/>
    <property type="match status" value="1"/>
</dbReference>
<evidence type="ECO:0000256" key="5">
    <source>
        <dbReference type="ARBA" id="ARBA00030918"/>
    </source>
</evidence>
<keyword evidence="3" id="KW-0456">Lyase</keyword>
<evidence type="ECO:0000256" key="7">
    <source>
        <dbReference type="SAM" id="SignalP"/>
    </source>
</evidence>
<dbReference type="CDD" id="cd14668">
    <property type="entry name" value="mlta_B"/>
    <property type="match status" value="1"/>
</dbReference>
<evidence type="ECO:0000256" key="2">
    <source>
        <dbReference type="ARBA" id="ARBA00012587"/>
    </source>
</evidence>
<dbReference type="RefSeq" id="WP_229815421.1">
    <property type="nucleotide sequence ID" value="NZ_BMZP01000014.1"/>
</dbReference>
<name>A0ABV7V794_9SPHN</name>
<evidence type="ECO:0000313" key="9">
    <source>
        <dbReference type="EMBL" id="MFC3673054.1"/>
    </source>
</evidence>
<feature type="domain" description="Lytic transglycosylase MltA" evidence="8">
    <location>
        <begin position="151"/>
        <end position="313"/>
    </location>
</feature>
<comment type="caution">
    <text evidence="9">The sequence shown here is derived from an EMBL/GenBank/DDBJ whole genome shotgun (WGS) entry which is preliminary data.</text>
</comment>
<organism evidence="9 10">
    <name type="scientific">Novosphingobium pokkalii</name>
    <dbReference type="NCBI Taxonomy" id="1770194"/>
    <lineage>
        <taxon>Bacteria</taxon>
        <taxon>Pseudomonadati</taxon>
        <taxon>Pseudomonadota</taxon>
        <taxon>Alphaproteobacteria</taxon>
        <taxon>Sphingomonadales</taxon>
        <taxon>Sphingomonadaceae</taxon>
        <taxon>Novosphingobium</taxon>
    </lineage>
</organism>
<dbReference type="InterPro" id="IPR036908">
    <property type="entry name" value="RlpA-like_sf"/>
</dbReference>
<evidence type="ECO:0000256" key="3">
    <source>
        <dbReference type="ARBA" id="ARBA00023239"/>
    </source>
</evidence>
<evidence type="ECO:0000256" key="4">
    <source>
        <dbReference type="ARBA" id="ARBA00023316"/>
    </source>
</evidence>
<dbReference type="PANTHER" id="PTHR30124">
    <property type="entry name" value="MEMBRANE-BOUND LYTIC MUREIN TRANSGLYCOSYLASE A"/>
    <property type="match status" value="1"/>
</dbReference>
<evidence type="ECO:0000313" key="10">
    <source>
        <dbReference type="Proteomes" id="UP001595683"/>
    </source>
</evidence>
<protein>
    <recommendedName>
        <fullName evidence="2">peptidoglycan lytic exotransglycosylase</fullName>
        <ecNumber evidence="2">4.2.2.n1</ecNumber>
    </recommendedName>
    <alternativeName>
        <fullName evidence="5">Murein hydrolase A</fullName>
    </alternativeName>
</protein>
<dbReference type="Gene3D" id="2.40.240.50">
    <property type="entry name" value="Barwin-like endoglucanases"/>
    <property type="match status" value="1"/>
</dbReference>
<dbReference type="Pfam" id="PF03562">
    <property type="entry name" value="MltA"/>
    <property type="match status" value="1"/>
</dbReference>
<dbReference type="Proteomes" id="UP001595683">
    <property type="component" value="Unassembled WGS sequence"/>
</dbReference>
<keyword evidence="4" id="KW-0961">Cell wall biogenesis/degradation</keyword>
<dbReference type="InterPro" id="IPR005300">
    <property type="entry name" value="MltA_B"/>
</dbReference>
<dbReference type="EC" id="4.2.2.n1" evidence="2"/>
<dbReference type="Gene3D" id="2.40.40.10">
    <property type="entry name" value="RlpA-like domain"/>
    <property type="match status" value="1"/>
</dbReference>
<evidence type="ECO:0000256" key="1">
    <source>
        <dbReference type="ARBA" id="ARBA00001420"/>
    </source>
</evidence>
<accession>A0ABV7V794</accession>
<evidence type="ECO:0000259" key="8">
    <source>
        <dbReference type="SMART" id="SM00925"/>
    </source>
</evidence>
<comment type="catalytic activity">
    <reaction evidence="1">
        <text>Exolytic cleavage of the (1-&gt;4)-beta-glycosidic linkage between N-acetylmuramic acid (MurNAc) and N-acetylglucosamine (GlcNAc) residues in peptidoglycan, from either the reducing or the non-reducing ends of the peptidoglycan chains, with concomitant formation of a 1,6-anhydrobond in the MurNAc residue.</text>
        <dbReference type="EC" id="4.2.2.n1"/>
    </reaction>
</comment>
<dbReference type="CDD" id="cd14485">
    <property type="entry name" value="mltA_like_LT_A"/>
    <property type="match status" value="1"/>
</dbReference>
<sequence length="412" mass="42989">MAARSTRHVPFAQRAGLALALSLLAACVPTVTPPGRQPAPRPSAPGAPLVTPAPPQANAVTAGLARGPAPSALGLAPGNAGAALNAFLTSCPGLVRRNDSTGLTQPQDWTLPCAAARTWPRDNAAAFFDGYFETARVGDGSTFVTGYFEPEIAGVRTHQPGFDVPVYGVPADLVRARPGDAQPLPDGRMPLGRYDANGQFVPYFDRSQIEDGALAGKGLEIAWAADPAELFFLQVQGSGRLRAPDGSVIRLGYGAVNGWDYTGIGTIMAQQGLIGTGPGQYPGSMQGILRYIHDHPAEGDALMRQNRSYVFFRENPQPSAVGAMGVPVSPRTTVAADPAFVPLGAPVWLRVDRPQVSGLWVAQDTGGAIKGPNRFDSFWGAGADARLIAGGMSAHGQALLFLPKGTLARLGL</sequence>
<dbReference type="Pfam" id="PF06725">
    <property type="entry name" value="3D"/>
    <property type="match status" value="1"/>
</dbReference>
<proteinExistence type="predicted"/>
<dbReference type="EMBL" id="JBHRYE010000030">
    <property type="protein sequence ID" value="MFC3673054.1"/>
    <property type="molecule type" value="Genomic_DNA"/>
</dbReference>
<feature type="chain" id="PRO_5046477218" description="peptidoglycan lytic exotransglycosylase" evidence="7">
    <location>
        <begin position="26"/>
        <end position="412"/>
    </location>
</feature>
<dbReference type="InterPro" id="IPR026044">
    <property type="entry name" value="MltA"/>
</dbReference>
<reference evidence="10" key="1">
    <citation type="journal article" date="2019" name="Int. J. Syst. Evol. Microbiol.">
        <title>The Global Catalogue of Microorganisms (GCM) 10K type strain sequencing project: providing services to taxonomists for standard genome sequencing and annotation.</title>
        <authorList>
            <consortium name="The Broad Institute Genomics Platform"/>
            <consortium name="The Broad Institute Genome Sequencing Center for Infectious Disease"/>
            <person name="Wu L."/>
            <person name="Ma J."/>
        </authorList>
    </citation>
    <scope>NUCLEOTIDE SEQUENCE [LARGE SCALE GENOMIC DNA]</scope>
    <source>
        <strain evidence="10">KCTC 42224</strain>
    </source>
</reference>
<feature type="signal peptide" evidence="7">
    <location>
        <begin position="1"/>
        <end position="25"/>
    </location>
</feature>
<dbReference type="SUPFAM" id="SSF50685">
    <property type="entry name" value="Barwin-like endoglucanases"/>
    <property type="match status" value="1"/>
</dbReference>
<dbReference type="SMART" id="SM00925">
    <property type="entry name" value="MltA"/>
    <property type="match status" value="1"/>
</dbReference>